<comment type="caution">
    <text evidence="2">The sequence shown here is derived from an EMBL/GenBank/DDBJ whole genome shotgun (WGS) entry which is preliminary data.</text>
</comment>
<evidence type="ECO:0000313" key="2">
    <source>
        <dbReference type="EMBL" id="TDW97198.1"/>
    </source>
</evidence>
<dbReference type="RefSeq" id="WP_133998997.1">
    <property type="nucleotide sequence ID" value="NZ_SODV01000002.1"/>
</dbReference>
<gene>
    <name evidence="2" type="ORF">EDB95_5043</name>
</gene>
<evidence type="ECO:0000313" key="3">
    <source>
        <dbReference type="Proteomes" id="UP000294498"/>
    </source>
</evidence>
<dbReference type="AlphaFoldDB" id="A0A4R8DI91"/>
<dbReference type="Gene3D" id="3.10.180.10">
    <property type="entry name" value="2,3-Dihydroxybiphenyl 1,2-Dioxygenase, domain 1"/>
    <property type="match status" value="1"/>
</dbReference>
<dbReference type="InterPro" id="IPR004360">
    <property type="entry name" value="Glyas_Fos-R_dOase_dom"/>
</dbReference>
<dbReference type="OrthoDB" id="9795306at2"/>
<name>A0A4R8DI91_9BACT</name>
<dbReference type="PANTHER" id="PTHR33990:SF1">
    <property type="entry name" value="PROTEIN YJDN"/>
    <property type="match status" value="1"/>
</dbReference>
<dbReference type="Pfam" id="PF00903">
    <property type="entry name" value="Glyoxalase"/>
    <property type="match status" value="1"/>
</dbReference>
<proteinExistence type="predicted"/>
<accession>A0A4R8DI91</accession>
<protein>
    <submittedName>
        <fullName evidence="2">PhnB protein</fullName>
    </submittedName>
</protein>
<keyword evidence="3" id="KW-1185">Reference proteome</keyword>
<dbReference type="CDD" id="cd06588">
    <property type="entry name" value="PhnB_like"/>
    <property type="match status" value="1"/>
</dbReference>
<organism evidence="2 3">
    <name type="scientific">Dinghuibacter silviterrae</name>
    <dbReference type="NCBI Taxonomy" id="1539049"/>
    <lineage>
        <taxon>Bacteria</taxon>
        <taxon>Pseudomonadati</taxon>
        <taxon>Bacteroidota</taxon>
        <taxon>Chitinophagia</taxon>
        <taxon>Chitinophagales</taxon>
        <taxon>Chitinophagaceae</taxon>
        <taxon>Dinghuibacter</taxon>
    </lineage>
</organism>
<dbReference type="InterPro" id="IPR029068">
    <property type="entry name" value="Glyas_Bleomycin-R_OHBP_Dase"/>
</dbReference>
<dbReference type="PANTHER" id="PTHR33990">
    <property type="entry name" value="PROTEIN YJDN-RELATED"/>
    <property type="match status" value="1"/>
</dbReference>
<dbReference type="SUPFAM" id="SSF54593">
    <property type="entry name" value="Glyoxalase/Bleomycin resistance protein/Dihydroxybiphenyl dioxygenase"/>
    <property type="match status" value="1"/>
</dbReference>
<dbReference type="EMBL" id="SODV01000002">
    <property type="protein sequence ID" value="TDW97198.1"/>
    <property type="molecule type" value="Genomic_DNA"/>
</dbReference>
<dbReference type="InterPro" id="IPR028973">
    <property type="entry name" value="PhnB-like"/>
</dbReference>
<sequence length="148" mass="16799">MIAATHYLNFPGNTEEAMNFYKSVFGGEFIAFHRFKDSPGFEKMPKHEQNMIMHASLPLGKGLLMATDTLDSMEQTLTPGNNYHIVVHTESEEETNTLFKGLSAGGKIEMPLNKTFWGAYFGMCRDKFGIQWMLSYDINHPTIDHVKS</sequence>
<evidence type="ECO:0000259" key="1">
    <source>
        <dbReference type="Pfam" id="PF00903"/>
    </source>
</evidence>
<reference evidence="2 3" key="1">
    <citation type="submission" date="2019-03" db="EMBL/GenBank/DDBJ databases">
        <title>Genomic Encyclopedia of Type Strains, Phase IV (KMG-IV): sequencing the most valuable type-strain genomes for metagenomic binning, comparative biology and taxonomic classification.</title>
        <authorList>
            <person name="Goeker M."/>
        </authorList>
    </citation>
    <scope>NUCLEOTIDE SEQUENCE [LARGE SCALE GENOMIC DNA]</scope>
    <source>
        <strain evidence="2 3">DSM 100059</strain>
    </source>
</reference>
<dbReference type="Proteomes" id="UP000294498">
    <property type="component" value="Unassembled WGS sequence"/>
</dbReference>
<feature type="domain" description="Glyoxalase/fosfomycin resistance/dioxygenase" evidence="1">
    <location>
        <begin position="6"/>
        <end position="134"/>
    </location>
</feature>